<keyword evidence="6" id="KW-0851">Voltage-gated channel</keyword>
<evidence type="ECO:0000313" key="15">
    <source>
        <dbReference type="EMBL" id="CAI5735043.1"/>
    </source>
</evidence>
<keyword evidence="3" id="KW-0633">Potassium transport</keyword>
<dbReference type="Gene3D" id="1.20.120.350">
    <property type="entry name" value="Voltage-gated potassium channels. Chain C"/>
    <property type="match status" value="1"/>
</dbReference>
<evidence type="ECO:0000256" key="7">
    <source>
        <dbReference type="ARBA" id="ARBA00022958"/>
    </source>
</evidence>
<dbReference type="PRINTS" id="PR00169">
    <property type="entry name" value="KCHANNEL"/>
</dbReference>
<dbReference type="PANTHER" id="PTHR11537">
    <property type="entry name" value="VOLTAGE-GATED POTASSIUM CHANNEL"/>
    <property type="match status" value="1"/>
</dbReference>
<evidence type="ECO:0000256" key="9">
    <source>
        <dbReference type="ARBA" id="ARBA00023065"/>
    </source>
</evidence>
<evidence type="ECO:0000256" key="12">
    <source>
        <dbReference type="SAM" id="MobiDB-lite"/>
    </source>
</evidence>
<dbReference type="Pfam" id="PF00520">
    <property type="entry name" value="Ion_trans"/>
    <property type="match status" value="1"/>
</dbReference>
<dbReference type="SUPFAM" id="SSF81324">
    <property type="entry name" value="Voltage-gated potassium channels"/>
    <property type="match status" value="1"/>
</dbReference>
<keyword evidence="5" id="KW-0631">Potassium channel</keyword>
<organism evidence="15 16">
    <name type="scientific">Hyaloperonospora brassicae</name>
    <name type="common">Brassica downy mildew</name>
    <name type="synonym">Peronospora brassicae</name>
    <dbReference type="NCBI Taxonomy" id="162125"/>
    <lineage>
        <taxon>Eukaryota</taxon>
        <taxon>Sar</taxon>
        <taxon>Stramenopiles</taxon>
        <taxon>Oomycota</taxon>
        <taxon>Peronosporomycetes</taxon>
        <taxon>Peronosporales</taxon>
        <taxon>Peronosporaceae</taxon>
        <taxon>Hyaloperonospora</taxon>
    </lineage>
</organism>
<keyword evidence="4 13" id="KW-0812">Transmembrane</keyword>
<gene>
    <name evidence="15" type="ORF">HBR001_LOCUS6357</name>
</gene>
<dbReference type="PANTHER" id="PTHR11537:SF254">
    <property type="entry name" value="POTASSIUM VOLTAGE-GATED CHANNEL PROTEIN SHAB"/>
    <property type="match status" value="1"/>
</dbReference>
<dbReference type="InterPro" id="IPR028325">
    <property type="entry name" value="VG_K_chnl"/>
</dbReference>
<feature type="compositionally biased region" description="Basic and acidic residues" evidence="12">
    <location>
        <begin position="1"/>
        <end position="16"/>
    </location>
</feature>
<keyword evidence="2" id="KW-0813">Transport</keyword>
<keyword evidence="16" id="KW-1185">Reference proteome</keyword>
<evidence type="ECO:0000256" key="2">
    <source>
        <dbReference type="ARBA" id="ARBA00022448"/>
    </source>
</evidence>
<feature type="transmembrane region" description="Helical" evidence="13">
    <location>
        <begin position="196"/>
        <end position="217"/>
    </location>
</feature>
<feature type="domain" description="Ion transport" evidence="14">
    <location>
        <begin position="139"/>
        <end position="339"/>
    </location>
</feature>
<evidence type="ECO:0000313" key="16">
    <source>
        <dbReference type="Proteomes" id="UP001162031"/>
    </source>
</evidence>
<dbReference type="InterPro" id="IPR005821">
    <property type="entry name" value="Ion_trans_dom"/>
</dbReference>
<reference evidence="15" key="1">
    <citation type="submission" date="2022-12" db="EMBL/GenBank/DDBJ databases">
        <authorList>
            <person name="Webb A."/>
        </authorList>
    </citation>
    <scope>NUCLEOTIDE SEQUENCE</scope>
    <source>
        <strain evidence="15">Hp1</strain>
    </source>
</reference>
<evidence type="ECO:0000259" key="14">
    <source>
        <dbReference type="Pfam" id="PF00520"/>
    </source>
</evidence>
<dbReference type="Gene3D" id="1.10.287.70">
    <property type="match status" value="1"/>
</dbReference>
<evidence type="ECO:0000256" key="5">
    <source>
        <dbReference type="ARBA" id="ARBA00022826"/>
    </source>
</evidence>
<comment type="subcellular location">
    <subcellularLocation>
        <location evidence="1">Membrane</location>
        <topology evidence="1">Multi-pass membrane protein</topology>
    </subcellularLocation>
</comment>
<keyword evidence="9" id="KW-0406">Ion transport</keyword>
<proteinExistence type="predicted"/>
<keyword evidence="10 13" id="KW-0472">Membrane</keyword>
<evidence type="ECO:0000256" key="1">
    <source>
        <dbReference type="ARBA" id="ARBA00004141"/>
    </source>
</evidence>
<feature type="compositionally biased region" description="Low complexity" evidence="12">
    <location>
        <begin position="48"/>
        <end position="71"/>
    </location>
</feature>
<comment type="caution">
    <text evidence="15">The sequence shown here is derived from an EMBL/GenBank/DDBJ whole genome shotgun (WGS) entry which is preliminary data.</text>
</comment>
<evidence type="ECO:0000256" key="13">
    <source>
        <dbReference type="SAM" id="Phobius"/>
    </source>
</evidence>
<dbReference type="Proteomes" id="UP001162031">
    <property type="component" value="Unassembled WGS sequence"/>
</dbReference>
<evidence type="ECO:0000256" key="4">
    <source>
        <dbReference type="ARBA" id="ARBA00022692"/>
    </source>
</evidence>
<name>A0AAV0UF99_HYABA</name>
<dbReference type="AlphaFoldDB" id="A0AAV0UF99"/>
<sequence length="439" mass="48384">MLSHLKELQADKKSYGHVDSAVDMSPGGYVKTPSSLNDVEEGGGGGSSSSSALPAAQEQQQNQSPSSSANQMPKDFMERPLCDEQSERETDKIAHDAQFRVNGIVVDHEVKGGARRGWEGVYEIMFRSSTSTGQRVALVLLVMVSVSVAVAVLDSVDDIRDGIGDVLLALEAFFTVVFSVEYFLRVVSLRHPGRFALSMMGFIDVCALVPSYLAFILPDARPLLHLAVLRIFRVMRVFRLLRLARFVDAGAALSDNIQSNKRRIAVFLVALFTMIIVIGCAMYLIEGDRHDFSNIPISLYWTVVTMTTVGYGDISPETILGRMLATVVMFVGYGMIACPLVLNQTGSMDILTEVVECPRCFRRLHQDDANFCRVCGTALRQPRAKSIKARRDRRLRLAKLRLPLPDGDLSFSTSSTMRSNARLLSGDLDSTRTIDQGDC</sequence>
<keyword evidence="11" id="KW-0407">Ion channel</keyword>
<feature type="transmembrane region" description="Helical" evidence="13">
    <location>
        <begin position="323"/>
        <end position="342"/>
    </location>
</feature>
<dbReference type="FunFam" id="1.10.287.70:FF:000194">
    <property type="entry name" value="Voltage-gated Ion Channel"/>
    <property type="match status" value="1"/>
</dbReference>
<feature type="transmembrane region" description="Helical" evidence="13">
    <location>
        <begin position="136"/>
        <end position="154"/>
    </location>
</feature>
<accession>A0AAV0UF99</accession>
<dbReference type="GO" id="GO:0001508">
    <property type="term" value="P:action potential"/>
    <property type="evidence" value="ECO:0007669"/>
    <property type="project" value="TreeGrafter"/>
</dbReference>
<feature type="transmembrane region" description="Helical" evidence="13">
    <location>
        <begin position="166"/>
        <end position="184"/>
    </location>
</feature>
<feature type="transmembrane region" description="Helical" evidence="13">
    <location>
        <begin position="264"/>
        <end position="285"/>
    </location>
</feature>
<dbReference type="GO" id="GO:0005249">
    <property type="term" value="F:voltage-gated potassium channel activity"/>
    <property type="evidence" value="ECO:0007669"/>
    <property type="project" value="InterPro"/>
</dbReference>
<protein>
    <recommendedName>
        <fullName evidence="14">Ion transport domain-containing protein</fullName>
    </recommendedName>
</protein>
<evidence type="ECO:0000256" key="11">
    <source>
        <dbReference type="ARBA" id="ARBA00023303"/>
    </source>
</evidence>
<feature type="transmembrane region" description="Helical" evidence="13">
    <location>
        <begin position="297"/>
        <end position="314"/>
    </location>
</feature>
<dbReference type="GO" id="GO:0008076">
    <property type="term" value="C:voltage-gated potassium channel complex"/>
    <property type="evidence" value="ECO:0007669"/>
    <property type="project" value="InterPro"/>
</dbReference>
<evidence type="ECO:0000256" key="6">
    <source>
        <dbReference type="ARBA" id="ARBA00022882"/>
    </source>
</evidence>
<evidence type="ECO:0000256" key="3">
    <source>
        <dbReference type="ARBA" id="ARBA00022538"/>
    </source>
</evidence>
<keyword evidence="7" id="KW-0630">Potassium</keyword>
<dbReference type="EMBL" id="CANTFL010001248">
    <property type="protein sequence ID" value="CAI5735043.1"/>
    <property type="molecule type" value="Genomic_DNA"/>
</dbReference>
<feature type="region of interest" description="Disordered" evidence="12">
    <location>
        <begin position="1"/>
        <end position="74"/>
    </location>
</feature>
<keyword evidence="8 13" id="KW-1133">Transmembrane helix</keyword>
<evidence type="ECO:0000256" key="8">
    <source>
        <dbReference type="ARBA" id="ARBA00022989"/>
    </source>
</evidence>
<evidence type="ECO:0000256" key="10">
    <source>
        <dbReference type="ARBA" id="ARBA00023136"/>
    </source>
</evidence>
<dbReference type="InterPro" id="IPR027359">
    <property type="entry name" value="Volt_channel_dom_sf"/>
</dbReference>